<dbReference type="InterPro" id="IPR051610">
    <property type="entry name" value="GPI/OXD"/>
</dbReference>
<keyword evidence="1" id="KW-0479">Metal-binding</keyword>
<dbReference type="Gene3D" id="2.60.120.10">
    <property type="entry name" value="Jelly Rolls"/>
    <property type="match status" value="1"/>
</dbReference>
<dbReference type="InterPro" id="IPR014710">
    <property type="entry name" value="RmlC-like_jellyroll"/>
</dbReference>
<evidence type="ECO:0000313" key="4">
    <source>
        <dbReference type="Proteomes" id="UP000256763"/>
    </source>
</evidence>
<dbReference type="InterPro" id="IPR011051">
    <property type="entry name" value="RmlC_Cupin_sf"/>
</dbReference>
<dbReference type="OrthoDB" id="1551122at2"/>
<dbReference type="CDD" id="cd02222">
    <property type="entry name" value="cupin_TM1459-like"/>
    <property type="match status" value="1"/>
</dbReference>
<protein>
    <submittedName>
        <fullName evidence="3">Cupin</fullName>
    </submittedName>
</protein>
<name>A0A3E0WHZ1_9GAMM</name>
<dbReference type="PANTHER" id="PTHR35848:SF6">
    <property type="entry name" value="CUPIN TYPE-2 DOMAIN-CONTAINING PROTEIN"/>
    <property type="match status" value="1"/>
</dbReference>
<dbReference type="Pfam" id="PF07883">
    <property type="entry name" value="Cupin_2"/>
    <property type="match status" value="1"/>
</dbReference>
<feature type="domain" description="Cupin type-2" evidence="2">
    <location>
        <begin position="55"/>
        <end position="123"/>
    </location>
</feature>
<evidence type="ECO:0000256" key="1">
    <source>
        <dbReference type="ARBA" id="ARBA00022723"/>
    </source>
</evidence>
<keyword evidence="4" id="KW-1185">Reference proteome</keyword>
<dbReference type="SUPFAM" id="SSF51182">
    <property type="entry name" value="RmlC-like cupins"/>
    <property type="match status" value="1"/>
</dbReference>
<sequence length="153" mass="17403">MGDNASKIVRANNYRWNSVDLREYKTEGSHFKDITRQTLLGEGDGEQALNALTRYFEVQPGGYSTLEKHEHTHSVIIIRGAGEVILEDRVEPVGLHDCVYIAPNTFHQFHATSEEPLGFLCIVDRDRDRPQLPSEEDLERLRQTEAVASRLKA</sequence>
<reference evidence="4" key="1">
    <citation type="submission" date="2017-05" db="EMBL/GenBank/DDBJ databases">
        <authorList>
            <person name="Sharma S."/>
            <person name="Sidhu C."/>
            <person name="Pinnaka A.K."/>
        </authorList>
    </citation>
    <scope>NUCLEOTIDE SEQUENCE [LARGE SCALE GENOMIC DNA]</scope>
    <source>
        <strain evidence="4">AK93</strain>
    </source>
</reference>
<comment type="caution">
    <text evidence="3">The sequence shown here is derived from an EMBL/GenBank/DDBJ whole genome shotgun (WGS) entry which is preliminary data.</text>
</comment>
<dbReference type="EMBL" id="NFZW01000039">
    <property type="protein sequence ID" value="RFA31843.1"/>
    <property type="molecule type" value="Genomic_DNA"/>
</dbReference>
<evidence type="ECO:0000259" key="2">
    <source>
        <dbReference type="Pfam" id="PF07883"/>
    </source>
</evidence>
<dbReference type="GO" id="GO:0046872">
    <property type="term" value="F:metal ion binding"/>
    <property type="evidence" value="ECO:0007669"/>
    <property type="project" value="UniProtKB-KW"/>
</dbReference>
<dbReference type="AlphaFoldDB" id="A0A3E0WHZ1"/>
<organism evidence="3 4">
    <name type="scientific">Alkalilimnicola ehrlichii</name>
    <dbReference type="NCBI Taxonomy" id="351052"/>
    <lineage>
        <taxon>Bacteria</taxon>
        <taxon>Pseudomonadati</taxon>
        <taxon>Pseudomonadota</taxon>
        <taxon>Gammaproteobacteria</taxon>
        <taxon>Chromatiales</taxon>
        <taxon>Ectothiorhodospiraceae</taxon>
        <taxon>Alkalilimnicola</taxon>
    </lineage>
</organism>
<evidence type="ECO:0000313" key="3">
    <source>
        <dbReference type="EMBL" id="RFA31843.1"/>
    </source>
</evidence>
<proteinExistence type="predicted"/>
<dbReference type="RefSeq" id="WP_116302421.1">
    <property type="nucleotide sequence ID" value="NZ_NFZV01000010.1"/>
</dbReference>
<dbReference type="Proteomes" id="UP000256763">
    <property type="component" value="Unassembled WGS sequence"/>
</dbReference>
<accession>A0A3E0WHZ1</accession>
<dbReference type="PANTHER" id="PTHR35848">
    <property type="entry name" value="OXALATE-BINDING PROTEIN"/>
    <property type="match status" value="1"/>
</dbReference>
<gene>
    <name evidence="3" type="ORF">CAL65_21325</name>
</gene>
<dbReference type="InterPro" id="IPR013096">
    <property type="entry name" value="Cupin_2"/>
</dbReference>